<dbReference type="Pfam" id="PF07714">
    <property type="entry name" value="PK_Tyr_Ser-Thr"/>
    <property type="match status" value="1"/>
</dbReference>
<dbReference type="EMBL" id="JAOAOG010000232">
    <property type="protein sequence ID" value="KAJ6238808.1"/>
    <property type="molecule type" value="Genomic_DNA"/>
</dbReference>
<feature type="repeat" description="ANK" evidence="1">
    <location>
        <begin position="38"/>
        <end position="71"/>
    </location>
</feature>
<dbReference type="PANTHER" id="PTHR23257">
    <property type="entry name" value="SERINE-THREONINE PROTEIN KINASE"/>
    <property type="match status" value="1"/>
</dbReference>
<dbReference type="InterPro" id="IPR011009">
    <property type="entry name" value="Kinase-like_dom_sf"/>
</dbReference>
<evidence type="ECO:0000256" key="1">
    <source>
        <dbReference type="PROSITE-ProRule" id="PRU00023"/>
    </source>
</evidence>
<feature type="repeat" description="ANK" evidence="1">
    <location>
        <begin position="107"/>
        <end position="139"/>
    </location>
</feature>
<dbReference type="InterPro" id="IPR002110">
    <property type="entry name" value="Ankyrin_rpt"/>
</dbReference>
<dbReference type="InterPro" id="IPR036770">
    <property type="entry name" value="Ankyrin_rpt-contain_sf"/>
</dbReference>
<gene>
    <name evidence="4" type="ORF">M0813_26037</name>
</gene>
<dbReference type="InterPro" id="IPR000719">
    <property type="entry name" value="Prot_kinase_dom"/>
</dbReference>
<keyword evidence="4" id="KW-0418">Kinase</keyword>
<proteinExistence type="predicted"/>
<evidence type="ECO:0000313" key="4">
    <source>
        <dbReference type="EMBL" id="KAJ6238808.1"/>
    </source>
</evidence>
<accession>A0ABQ8Y1T3</accession>
<feature type="compositionally biased region" description="Low complexity" evidence="2">
    <location>
        <begin position="283"/>
        <end position="294"/>
    </location>
</feature>
<dbReference type="InterPro" id="IPR050167">
    <property type="entry name" value="Ser_Thr_protein_kinase"/>
</dbReference>
<keyword evidence="5" id="KW-1185">Reference proteome</keyword>
<protein>
    <submittedName>
        <fullName evidence="4">Protein kinase superfamily protein</fullName>
    </submittedName>
</protein>
<keyword evidence="4" id="KW-0808">Transferase</keyword>
<dbReference type="Pfam" id="PF12796">
    <property type="entry name" value="Ank_2"/>
    <property type="match status" value="1"/>
</dbReference>
<dbReference type="PROSITE" id="PS50088">
    <property type="entry name" value="ANK_REPEAT"/>
    <property type="match status" value="3"/>
</dbReference>
<dbReference type="SUPFAM" id="SSF56112">
    <property type="entry name" value="Protein kinase-like (PK-like)"/>
    <property type="match status" value="1"/>
</dbReference>
<feature type="region of interest" description="Disordered" evidence="2">
    <location>
        <begin position="282"/>
        <end position="342"/>
    </location>
</feature>
<dbReference type="SMART" id="SM00248">
    <property type="entry name" value="ANK"/>
    <property type="match status" value="4"/>
</dbReference>
<evidence type="ECO:0000256" key="2">
    <source>
        <dbReference type="SAM" id="MobiDB-lite"/>
    </source>
</evidence>
<dbReference type="InterPro" id="IPR001245">
    <property type="entry name" value="Ser-Thr/Tyr_kinase_cat_dom"/>
</dbReference>
<feature type="repeat" description="ANK" evidence="1">
    <location>
        <begin position="140"/>
        <end position="173"/>
    </location>
</feature>
<evidence type="ECO:0000313" key="5">
    <source>
        <dbReference type="Proteomes" id="UP001150062"/>
    </source>
</evidence>
<dbReference type="PIRSF" id="PIRSF000654">
    <property type="entry name" value="Integrin-linked_kinase"/>
    <property type="match status" value="1"/>
</dbReference>
<dbReference type="Gene3D" id="3.30.200.20">
    <property type="entry name" value="Phosphorylase Kinase, domain 1"/>
    <property type="match status" value="1"/>
</dbReference>
<name>A0ABQ8Y1T3_9EUKA</name>
<dbReference type="Proteomes" id="UP001150062">
    <property type="component" value="Unassembled WGS sequence"/>
</dbReference>
<dbReference type="Gene3D" id="1.10.510.10">
    <property type="entry name" value="Transferase(Phosphotransferase) domain 1"/>
    <property type="match status" value="1"/>
</dbReference>
<dbReference type="PROSITE" id="PS50011">
    <property type="entry name" value="PROTEIN_KINASE_DOM"/>
    <property type="match status" value="1"/>
</dbReference>
<dbReference type="GO" id="GO:0016301">
    <property type="term" value="F:kinase activity"/>
    <property type="evidence" value="ECO:0007669"/>
    <property type="project" value="UniProtKB-KW"/>
</dbReference>
<evidence type="ECO:0000259" key="3">
    <source>
        <dbReference type="PROSITE" id="PS50011"/>
    </source>
</evidence>
<feature type="compositionally biased region" description="Basic and acidic residues" evidence="2">
    <location>
        <begin position="295"/>
        <end position="323"/>
    </location>
</feature>
<feature type="domain" description="Protein kinase" evidence="3">
    <location>
        <begin position="340"/>
        <end position="577"/>
    </location>
</feature>
<comment type="caution">
    <text evidence="4">The sequence shown here is derived from an EMBL/GenBank/DDBJ whole genome shotgun (WGS) entry which is preliminary data.</text>
</comment>
<dbReference type="Pfam" id="PF00023">
    <property type="entry name" value="Ank"/>
    <property type="match status" value="1"/>
</dbReference>
<dbReference type="SUPFAM" id="SSF48403">
    <property type="entry name" value="Ankyrin repeat"/>
    <property type="match status" value="1"/>
</dbReference>
<sequence length="578" mass="67087">MGGVQSLHELIQDQKFEDLKKVLENENVSDQINKRSEEKATPLELACHLTKDLEIFSLLVKKGADVNSIDQNRNTSIHHAMINGQSREVIQLLLSGYDLDLNERNLYGLTPMFYLNQKTDYRVIKELVDCGANLNIEDEDGNTPIMYALFNNCKSNVIDSLAQNGSDLYHLNQKKQNSLHYAITIRSPQHLIKSLIEQGGHELILTQNELGENAIRYAKRVTCMHNLIILMERFLNEELSKKEKSEKIKKRTPNEINISELPKQKILKRILEQKWILNPLMFNKNDSSNSNKNDGMMKSEEREKEKEKEKEKKKEKEMANDEKNENDEQNEEEKKKENGEMKECLSRTGCMGKFYKSKFEENNIRIEITFENSAHSMEIYFNEANILSRCNHKNIIKFYGGYLQKENLCLVTEHFQNSRSLFEILHSSKVQLSKEQMIKIALDLSHALNYLHNNRIILGNISSLNLLTSEKIEITKIADLKNYSNYYNWKAPEILLGQPESIQSNIYSFGIILYEIESKEIPFEDLNSAQLPYFIGNQRNKPTFQDLNVFSSLIPLCLETNPENRISISEIIDHLNQL</sequence>
<keyword evidence="1" id="KW-0040">ANK repeat</keyword>
<feature type="compositionally biased region" description="Basic and acidic residues" evidence="2">
    <location>
        <begin position="332"/>
        <end position="342"/>
    </location>
</feature>
<organism evidence="4 5">
    <name type="scientific">Anaeramoeba flamelloides</name>
    <dbReference type="NCBI Taxonomy" id="1746091"/>
    <lineage>
        <taxon>Eukaryota</taxon>
        <taxon>Metamonada</taxon>
        <taxon>Anaeramoebidae</taxon>
        <taxon>Anaeramoeba</taxon>
    </lineage>
</organism>
<reference evidence="4" key="1">
    <citation type="submission" date="2022-08" db="EMBL/GenBank/DDBJ databases">
        <title>Novel sulfate-reducing endosymbionts in the free-living metamonad Anaeramoeba.</title>
        <authorList>
            <person name="Jerlstrom-Hultqvist J."/>
            <person name="Cepicka I."/>
            <person name="Gallot-Lavallee L."/>
            <person name="Salas-Leiva D."/>
            <person name="Curtis B.A."/>
            <person name="Zahonova K."/>
            <person name="Pipaliya S."/>
            <person name="Dacks J."/>
            <person name="Roger A.J."/>
        </authorList>
    </citation>
    <scope>NUCLEOTIDE SEQUENCE</scope>
    <source>
        <strain evidence="4">Schooner1</strain>
    </source>
</reference>
<dbReference type="Gene3D" id="1.25.40.20">
    <property type="entry name" value="Ankyrin repeat-containing domain"/>
    <property type="match status" value="1"/>
</dbReference>